<dbReference type="GO" id="GO:0005384">
    <property type="term" value="F:manganese ion transmembrane transporter activity"/>
    <property type="evidence" value="ECO:0007669"/>
    <property type="project" value="UniProtKB-UniRule"/>
</dbReference>
<keyword evidence="3 8" id="KW-0812">Transmembrane</keyword>
<organism evidence="9 10">
    <name type="scientific">Lacrimispora celerecrescens</name>
    <dbReference type="NCBI Taxonomy" id="29354"/>
    <lineage>
        <taxon>Bacteria</taxon>
        <taxon>Bacillati</taxon>
        <taxon>Bacillota</taxon>
        <taxon>Clostridia</taxon>
        <taxon>Lachnospirales</taxon>
        <taxon>Lachnospiraceae</taxon>
        <taxon>Lacrimispora</taxon>
    </lineage>
</organism>
<evidence type="ECO:0000256" key="1">
    <source>
        <dbReference type="ARBA" id="ARBA00022448"/>
    </source>
</evidence>
<dbReference type="GO" id="GO:0005886">
    <property type="term" value="C:plasma membrane"/>
    <property type="evidence" value="ECO:0007669"/>
    <property type="project" value="UniProtKB-SubCell"/>
</dbReference>
<evidence type="ECO:0000256" key="4">
    <source>
        <dbReference type="ARBA" id="ARBA00022989"/>
    </source>
</evidence>
<dbReference type="EMBL" id="JPME01000015">
    <property type="protein sequence ID" value="KEZ89687.1"/>
    <property type="molecule type" value="Genomic_DNA"/>
</dbReference>
<keyword evidence="6 8" id="KW-0472">Membrane</keyword>
<feature type="transmembrane region" description="Helical" evidence="8">
    <location>
        <begin position="39"/>
        <end position="62"/>
    </location>
</feature>
<dbReference type="InterPro" id="IPR022929">
    <property type="entry name" value="Put_MntP"/>
</dbReference>
<keyword evidence="10" id="KW-1185">Reference proteome</keyword>
<evidence type="ECO:0000313" key="10">
    <source>
        <dbReference type="Proteomes" id="UP000028525"/>
    </source>
</evidence>
<comment type="caution">
    <text evidence="9">The sequence shown here is derived from an EMBL/GenBank/DDBJ whole genome shotgun (WGS) entry which is preliminary data.</text>
</comment>
<dbReference type="PANTHER" id="PTHR35529:SF1">
    <property type="entry name" value="MANGANESE EFFLUX PUMP MNTP-RELATED"/>
    <property type="match status" value="1"/>
</dbReference>
<evidence type="ECO:0000256" key="8">
    <source>
        <dbReference type="HAMAP-Rule" id="MF_01521"/>
    </source>
</evidence>
<dbReference type="AlphaFoldDB" id="A0A084JL53"/>
<comment type="function">
    <text evidence="8">Probably functions as a manganese efflux pump.</text>
</comment>
<feature type="transmembrane region" description="Helical" evidence="8">
    <location>
        <begin position="6"/>
        <end position="27"/>
    </location>
</feature>
<comment type="similarity">
    <text evidence="8">Belongs to the MntP (TC 9.B.29) family.</text>
</comment>
<dbReference type="InterPro" id="IPR003810">
    <property type="entry name" value="Mntp/YtaF"/>
</dbReference>
<gene>
    <name evidence="8" type="primary">mntP</name>
    <name evidence="9" type="ORF">IO98_13455</name>
</gene>
<evidence type="ECO:0000256" key="2">
    <source>
        <dbReference type="ARBA" id="ARBA00022475"/>
    </source>
</evidence>
<dbReference type="PANTHER" id="PTHR35529">
    <property type="entry name" value="MANGANESE EFFLUX PUMP MNTP-RELATED"/>
    <property type="match status" value="1"/>
</dbReference>
<keyword evidence="7 8" id="KW-0464">Manganese</keyword>
<keyword evidence="2 8" id="KW-1003">Cell membrane</keyword>
<feature type="transmembrane region" description="Helical" evidence="8">
    <location>
        <begin position="68"/>
        <end position="86"/>
    </location>
</feature>
<dbReference type="Pfam" id="PF02659">
    <property type="entry name" value="Mntp"/>
    <property type="match status" value="1"/>
</dbReference>
<evidence type="ECO:0000313" key="9">
    <source>
        <dbReference type="EMBL" id="KEZ89687.1"/>
    </source>
</evidence>
<sequence>MNLIELFILAVGLSMDAFAVAICVGLTMKKATVKKAMIVGLYFGIFQAVMPLIGYFAATWFADKIISYDHWIAFALLCFLGGRMIFESFKGGGCPDRVCPVETCKDRNCPGGKRTDNKEATLKPDEMLPLALATSIDALAVGVSFAFLQVNIVPAVSFIGITTFVLSMIGVKIGNVFGTRFKSKAELAGGIILVLIGLKILLGHLGIIPL</sequence>
<comment type="subcellular location">
    <subcellularLocation>
        <location evidence="8">Cell membrane</location>
        <topology evidence="8">Multi-pass membrane protein</topology>
    </subcellularLocation>
</comment>
<reference evidence="9 10" key="1">
    <citation type="submission" date="2014-07" db="EMBL/GenBank/DDBJ databases">
        <title>Draft genome of Clostridium celerecrescens 152B isolated from sediments associated with methane hydrate from Krishna Godavari basin.</title>
        <authorList>
            <person name="Honkalas V.S."/>
            <person name="Dabir A.P."/>
            <person name="Arora P."/>
            <person name="Dhakephalkar P.K."/>
        </authorList>
    </citation>
    <scope>NUCLEOTIDE SEQUENCE [LARGE SCALE GENOMIC DNA]</scope>
    <source>
        <strain evidence="9 10">152B</strain>
    </source>
</reference>
<evidence type="ECO:0000256" key="5">
    <source>
        <dbReference type="ARBA" id="ARBA00023065"/>
    </source>
</evidence>
<evidence type="ECO:0000256" key="7">
    <source>
        <dbReference type="ARBA" id="ARBA00023211"/>
    </source>
</evidence>
<feature type="transmembrane region" description="Helical" evidence="8">
    <location>
        <begin position="187"/>
        <end position="208"/>
    </location>
</feature>
<evidence type="ECO:0000256" key="3">
    <source>
        <dbReference type="ARBA" id="ARBA00022692"/>
    </source>
</evidence>
<keyword evidence="1 8" id="KW-0813">Transport</keyword>
<dbReference type="RefSeq" id="WP_038281752.1">
    <property type="nucleotide sequence ID" value="NZ_JPME01000015.1"/>
</dbReference>
<evidence type="ECO:0000256" key="6">
    <source>
        <dbReference type="ARBA" id="ARBA00023136"/>
    </source>
</evidence>
<dbReference type="HAMAP" id="MF_01521">
    <property type="entry name" value="MntP_pump"/>
    <property type="match status" value="1"/>
</dbReference>
<keyword evidence="4 8" id="KW-1133">Transmembrane helix</keyword>
<feature type="transmembrane region" description="Helical" evidence="8">
    <location>
        <begin position="154"/>
        <end position="175"/>
    </location>
</feature>
<name>A0A084JL53_9FIRM</name>
<accession>A0A084JL53</accession>
<keyword evidence="5 8" id="KW-0406">Ion transport</keyword>
<dbReference type="STRING" id="29354.IO98_13455"/>
<feature type="transmembrane region" description="Helical" evidence="8">
    <location>
        <begin position="127"/>
        <end position="148"/>
    </location>
</feature>
<protein>
    <recommendedName>
        <fullName evidence="8">Putative manganese efflux pump MntP</fullName>
    </recommendedName>
</protein>
<proteinExistence type="inferred from homology"/>
<dbReference type="Proteomes" id="UP000028525">
    <property type="component" value="Unassembled WGS sequence"/>
</dbReference>
<dbReference type="OrthoDB" id="9811590at2"/>